<feature type="transmembrane region" description="Helical" evidence="3">
    <location>
        <begin position="432"/>
        <end position="450"/>
    </location>
</feature>
<dbReference type="GO" id="GO:0005789">
    <property type="term" value="C:endoplasmic reticulum membrane"/>
    <property type="evidence" value="ECO:0007669"/>
    <property type="project" value="TreeGrafter"/>
</dbReference>
<dbReference type="GO" id="GO:0141035">
    <property type="term" value="F:CTP-dependent diacylglycerol kinase activity"/>
    <property type="evidence" value="ECO:0007669"/>
    <property type="project" value="UniProtKB-EC"/>
</dbReference>
<evidence type="ECO:0000313" key="4">
    <source>
        <dbReference type="EMBL" id="WFD21387.1"/>
    </source>
</evidence>
<dbReference type="EMBL" id="CP119900">
    <property type="protein sequence ID" value="WFD21387.1"/>
    <property type="molecule type" value="Genomic_DNA"/>
</dbReference>
<feature type="coiled-coil region" evidence="1">
    <location>
        <begin position="120"/>
        <end position="147"/>
    </location>
</feature>
<dbReference type="Proteomes" id="UP001214415">
    <property type="component" value="Chromosome 1"/>
</dbReference>
<reference evidence="4" key="1">
    <citation type="submission" date="2023-03" db="EMBL/GenBank/DDBJ databases">
        <title>Mating type loci evolution in Malassezia.</title>
        <authorList>
            <person name="Coelho M.A."/>
        </authorList>
    </citation>
    <scope>NUCLEOTIDE SEQUENCE</scope>
    <source>
        <strain evidence="4">CBS 12830</strain>
    </source>
</reference>
<feature type="compositionally biased region" description="Basic residues" evidence="2">
    <location>
        <begin position="8"/>
        <end position="19"/>
    </location>
</feature>
<feature type="compositionally biased region" description="Polar residues" evidence="2">
    <location>
        <begin position="25"/>
        <end position="41"/>
    </location>
</feature>
<keyword evidence="4" id="KW-0808">Transferase</keyword>
<keyword evidence="1" id="KW-0175">Coiled coil</keyword>
<dbReference type="PANTHER" id="PTHR31303">
    <property type="entry name" value="CTP-DEPENDENT DIACYLGLYCEROL KINASE 1"/>
    <property type="match status" value="1"/>
</dbReference>
<name>A0AAF0E7T6_9BASI</name>
<sequence length="567" mass="62749">MGKGSHGAARRAQKARNSAKKNNDTKLSSVDSADHLAQSNKVAEEGNPEPPKSPKDSPEAPFTQDVSERNEEDQERNTTDLTSSTDTHSTSPDKIPEPEVIASRSPDPSEQTPNSNDGEVISLREQVRALEGELQELQQTLAESHQAFAEQIVQMSATKDQEKDTEIAQLQQNWERSQSDLQVQTERVHALEKQLEDRDKELETKSSTEAEHSAAMADMQAKMSSFMEKLIAYRAPAPATSPSRSNSLDAGGAVLRALARSPHYNENLHHLDEIQPVPPLDLNAQAQAESFYHHLVVKWEIPRKIFHATPGFVVLWLYWSRADLDKIVQVLFYMFLIISTADLLRLNSTGFEQIYESVLGVLMRNGEKERVNGVIWYLIGVMVSLRLFPEDIASVSIIILSWCDPCASTFGRLFGKRTPSLPSPLFARRKSLAGFVAATIMGTFVAYLFWGTSIAQHGERSSGLSWTPGGRARFGTTLMPDDLRTGWRGFSRGFQSADAKVGDRMKALLQSHVPAIPPVAMYISCGLIAGVTEALEMGGLDDNISIPILSAFLIWAMLWVWGLMSSS</sequence>
<feature type="region of interest" description="Disordered" evidence="2">
    <location>
        <begin position="1"/>
        <end position="120"/>
    </location>
</feature>
<dbReference type="GO" id="GO:0004143">
    <property type="term" value="F:ATP-dependent diacylglycerol kinase activity"/>
    <property type="evidence" value="ECO:0007669"/>
    <property type="project" value="InterPro"/>
</dbReference>
<keyword evidence="4" id="KW-0418">Kinase</keyword>
<evidence type="ECO:0000313" key="5">
    <source>
        <dbReference type="Proteomes" id="UP001214415"/>
    </source>
</evidence>
<evidence type="ECO:0000256" key="3">
    <source>
        <dbReference type="SAM" id="Phobius"/>
    </source>
</evidence>
<accession>A0AAF0E7T6</accession>
<dbReference type="PANTHER" id="PTHR31303:SF1">
    <property type="entry name" value="CTP-DEPENDENT DIACYLGLYCEROL KINASE 1"/>
    <property type="match status" value="1"/>
</dbReference>
<evidence type="ECO:0000256" key="2">
    <source>
        <dbReference type="SAM" id="MobiDB-lite"/>
    </source>
</evidence>
<keyword evidence="3" id="KW-1133">Transmembrane helix</keyword>
<dbReference type="InterPro" id="IPR037997">
    <property type="entry name" value="Dgk1-like"/>
</dbReference>
<keyword evidence="3" id="KW-0812">Transmembrane</keyword>
<feature type="transmembrane region" description="Helical" evidence="3">
    <location>
        <begin position="544"/>
        <end position="564"/>
    </location>
</feature>
<gene>
    <name evidence="4" type="primary">DGK1</name>
    <name evidence="4" type="ORF">MEQU1_000035</name>
</gene>
<evidence type="ECO:0000256" key="1">
    <source>
        <dbReference type="SAM" id="Coils"/>
    </source>
</evidence>
<proteinExistence type="predicted"/>
<keyword evidence="3" id="KW-0472">Membrane</keyword>
<feature type="compositionally biased region" description="Low complexity" evidence="2">
    <location>
        <begin position="79"/>
        <end position="90"/>
    </location>
</feature>
<feature type="compositionally biased region" description="Polar residues" evidence="2">
    <location>
        <begin position="106"/>
        <end position="117"/>
    </location>
</feature>
<dbReference type="EC" id="2.7.1.174" evidence="4"/>
<dbReference type="GO" id="GO:0006654">
    <property type="term" value="P:phosphatidic acid biosynthetic process"/>
    <property type="evidence" value="ECO:0007669"/>
    <property type="project" value="TreeGrafter"/>
</dbReference>
<protein>
    <submittedName>
        <fullName evidence="4">Diacylglycerol kinase (CTP)</fullName>
        <ecNumber evidence="4">2.7.1.174</ecNumber>
    </submittedName>
</protein>
<keyword evidence="5" id="KW-1185">Reference proteome</keyword>
<organism evidence="4 5">
    <name type="scientific">Malassezia equina</name>
    <dbReference type="NCBI Taxonomy" id="1381935"/>
    <lineage>
        <taxon>Eukaryota</taxon>
        <taxon>Fungi</taxon>
        <taxon>Dikarya</taxon>
        <taxon>Basidiomycota</taxon>
        <taxon>Ustilaginomycotina</taxon>
        <taxon>Malasseziomycetes</taxon>
        <taxon>Malasseziales</taxon>
        <taxon>Malasseziaceae</taxon>
        <taxon>Malassezia</taxon>
    </lineage>
</organism>
<dbReference type="AlphaFoldDB" id="A0AAF0E7T6"/>